<accession>A0AB35BVL9</accession>
<evidence type="ECO:0000256" key="2">
    <source>
        <dbReference type="ARBA" id="ARBA00009370"/>
    </source>
</evidence>
<feature type="active site" evidence="7">
    <location>
        <position position="75"/>
    </location>
</feature>
<dbReference type="InterPro" id="IPR036286">
    <property type="entry name" value="LexA/Signal_pep-like_sf"/>
</dbReference>
<evidence type="ECO:0000259" key="10">
    <source>
        <dbReference type="Pfam" id="PF10502"/>
    </source>
</evidence>
<evidence type="ECO:0000313" key="12">
    <source>
        <dbReference type="Proteomes" id="UP000680020"/>
    </source>
</evidence>
<comment type="caution">
    <text evidence="11">The sequence shown here is derived from an EMBL/GenBank/DDBJ whole genome shotgun (WGS) entry which is preliminary data.</text>
</comment>
<dbReference type="GO" id="GO:0004252">
    <property type="term" value="F:serine-type endopeptidase activity"/>
    <property type="evidence" value="ECO:0007669"/>
    <property type="project" value="InterPro"/>
</dbReference>
<evidence type="ECO:0000256" key="1">
    <source>
        <dbReference type="ARBA" id="ARBA00000677"/>
    </source>
</evidence>
<evidence type="ECO:0000256" key="7">
    <source>
        <dbReference type="PIRSR" id="PIRSR600223-1"/>
    </source>
</evidence>
<evidence type="ECO:0000256" key="6">
    <source>
        <dbReference type="ARBA" id="ARBA00022801"/>
    </source>
</evidence>
<comment type="catalytic activity">
    <reaction evidence="1 8">
        <text>Cleavage of hydrophobic, N-terminal signal or leader sequences from secreted and periplasmic proteins.</text>
        <dbReference type="EC" id="3.4.21.89"/>
    </reaction>
</comment>
<name>A0AB35BVL9_9GAMM</name>
<dbReference type="GO" id="GO:0009003">
    <property type="term" value="F:signal peptidase activity"/>
    <property type="evidence" value="ECO:0007669"/>
    <property type="project" value="UniProtKB-EC"/>
</dbReference>
<feature type="domain" description="Peptidase S26" evidence="10">
    <location>
        <begin position="45"/>
        <end position="249"/>
    </location>
</feature>
<evidence type="ECO:0000313" key="11">
    <source>
        <dbReference type="EMBL" id="MBS7823862.1"/>
    </source>
</evidence>
<dbReference type="SUPFAM" id="SSF51306">
    <property type="entry name" value="LexA/Signal peptidase"/>
    <property type="match status" value="1"/>
</dbReference>
<keyword evidence="5 8" id="KW-0645">Protease</keyword>
<evidence type="ECO:0000256" key="9">
    <source>
        <dbReference type="RuleBase" id="RU362042"/>
    </source>
</evidence>
<dbReference type="Proteomes" id="UP000680020">
    <property type="component" value="Unassembled WGS sequence"/>
</dbReference>
<dbReference type="InterPro" id="IPR019756">
    <property type="entry name" value="Pept_S26A_signal_pept_1_Ser-AS"/>
</dbReference>
<dbReference type="PANTHER" id="PTHR43390:SF1">
    <property type="entry name" value="CHLOROPLAST PROCESSING PEPTIDASE"/>
    <property type="match status" value="1"/>
</dbReference>
<gene>
    <name evidence="11" type="primary">lepB</name>
    <name evidence="11" type="ORF">J7561_01435</name>
</gene>
<dbReference type="Pfam" id="PF10502">
    <property type="entry name" value="Peptidase_S26"/>
    <property type="match status" value="1"/>
</dbReference>
<evidence type="ECO:0000256" key="4">
    <source>
        <dbReference type="ARBA" id="ARBA00019232"/>
    </source>
</evidence>
<dbReference type="EMBL" id="JAGIBU010000001">
    <property type="protein sequence ID" value="MBS7823862.1"/>
    <property type="molecule type" value="Genomic_DNA"/>
</dbReference>
<dbReference type="GO" id="GO:0016020">
    <property type="term" value="C:membrane"/>
    <property type="evidence" value="ECO:0007669"/>
    <property type="project" value="UniProtKB-SubCell"/>
</dbReference>
<dbReference type="PROSITE" id="PS00501">
    <property type="entry name" value="SPASE_I_1"/>
    <property type="match status" value="1"/>
</dbReference>
<evidence type="ECO:0000256" key="5">
    <source>
        <dbReference type="ARBA" id="ARBA00022670"/>
    </source>
</evidence>
<dbReference type="CDD" id="cd06530">
    <property type="entry name" value="S26_SPase_I"/>
    <property type="match status" value="1"/>
</dbReference>
<comment type="subcellular location">
    <subcellularLocation>
        <location evidence="9">Membrane</location>
        <topology evidence="9">Multi-pass membrane protein</topology>
    </subcellularLocation>
</comment>
<proteinExistence type="inferred from homology"/>
<sequence length="268" mass="30598">MFSQFTHYLAIAIVFAVPVTGLILLIDRLYFKKKRTKDTKLPALVDWAAFLFPVVLFLTVLRTFIAEPFIIPSGSMQPTLYAGDMIVANRWSFGLRYPITNERIFSKAGEGVERGDIAVFKYPKDERINYIKRIVGLPGDVVDYKDKMLTINGVPVKYEYVGPAIEPESDLIFTEYLPSKDGIVEHGVQQLPYLTRADAGLDILRPFPFKVPDGQYLAFGDNRDNSLDSRYWGFVNDNQLVGKANFIWMNYKCVTQLKDCDHIFTVLK</sequence>
<dbReference type="PANTHER" id="PTHR43390">
    <property type="entry name" value="SIGNAL PEPTIDASE I"/>
    <property type="match status" value="1"/>
</dbReference>
<dbReference type="EC" id="3.4.21.89" evidence="3 8"/>
<dbReference type="PRINTS" id="PR00727">
    <property type="entry name" value="LEADERPTASE"/>
</dbReference>
<dbReference type="InterPro" id="IPR019533">
    <property type="entry name" value="Peptidase_S26"/>
</dbReference>
<dbReference type="Gene3D" id="2.10.109.10">
    <property type="entry name" value="Umud Fragment, subunit A"/>
    <property type="match status" value="1"/>
</dbReference>
<dbReference type="InterPro" id="IPR019757">
    <property type="entry name" value="Pept_S26A_signal_pept_1_Lys-AS"/>
</dbReference>
<reference evidence="11" key="1">
    <citation type="submission" date="2021-03" db="EMBL/GenBank/DDBJ databases">
        <title>Identification and antibiotic profiling of Wohlfahrtiimonas chitiniclastica, an underestimated human pathogen.</title>
        <authorList>
            <person name="Kopf A."/>
            <person name="Bunk B."/>
            <person name="Coldewey S."/>
            <person name="Gunzer F."/>
            <person name="Riedel T."/>
            <person name="Schroettner P."/>
        </authorList>
    </citation>
    <scope>NUCLEOTIDE SEQUENCE</scope>
    <source>
        <strain evidence="11">DSM 100917</strain>
    </source>
</reference>
<organism evidence="11 12">
    <name type="scientific">Wohlfahrtiimonas chitiniclastica</name>
    <dbReference type="NCBI Taxonomy" id="400946"/>
    <lineage>
        <taxon>Bacteria</taxon>
        <taxon>Pseudomonadati</taxon>
        <taxon>Pseudomonadota</taxon>
        <taxon>Gammaproteobacteria</taxon>
        <taxon>Cardiobacteriales</taxon>
        <taxon>Ignatzschineriaceae</taxon>
        <taxon>Wohlfahrtiimonas</taxon>
    </lineage>
</organism>
<dbReference type="NCBIfam" id="TIGR02227">
    <property type="entry name" value="sigpep_I_bact"/>
    <property type="match status" value="1"/>
</dbReference>
<comment type="similarity">
    <text evidence="2 9">Belongs to the peptidase S26 family.</text>
</comment>
<keyword evidence="8" id="KW-1133">Transmembrane helix</keyword>
<dbReference type="GO" id="GO:0006465">
    <property type="term" value="P:signal peptide processing"/>
    <property type="evidence" value="ECO:0007669"/>
    <property type="project" value="InterPro"/>
</dbReference>
<dbReference type="InterPro" id="IPR000223">
    <property type="entry name" value="Pept_S26A_signal_pept_1"/>
</dbReference>
<dbReference type="AlphaFoldDB" id="A0AB35BVL9"/>
<evidence type="ECO:0000256" key="8">
    <source>
        <dbReference type="RuleBase" id="RU003993"/>
    </source>
</evidence>
<dbReference type="PROSITE" id="PS00760">
    <property type="entry name" value="SPASE_I_2"/>
    <property type="match status" value="1"/>
</dbReference>
<keyword evidence="6 8" id="KW-0378">Hydrolase</keyword>
<keyword evidence="8" id="KW-0472">Membrane</keyword>
<protein>
    <recommendedName>
        <fullName evidence="4 8">Signal peptidase I</fullName>
        <ecNumber evidence="3 8">3.4.21.89</ecNumber>
    </recommendedName>
</protein>
<keyword evidence="8" id="KW-0812">Transmembrane</keyword>
<dbReference type="RefSeq" id="WP_018122144.1">
    <property type="nucleotide sequence ID" value="NZ_CP115969.1"/>
</dbReference>
<evidence type="ECO:0000256" key="3">
    <source>
        <dbReference type="ARBA" id="ARBA00013208"/>
    </source>
</evidence>
<feature type="transmembrane region" description="Helical" evidence="8">
    <location>
        <begin position="47"/>
        <end position="65"/>
    </location>
</feature>
<feature type="transmembrane region" description="Helical" evidence="8">
    <location>
        <begin position="6"/>
        <end position="26"/>
    </location>
</feature>
<feature type="active site" evidence="7">
    <location>
        <position position="132"/>
    </location>
</feature>